<organism evidence="3 4">
    <name type="scientific">Virgisporangium ochraceum</name>
    <dbReference type="NCBI Taxonomy" id="65505"/>
    <lineage>
        <taxon>Bacteria</taxon>
        <taxon>Bacillati</taxon>
        <taxon>Actinomycetota</taxon>
        <taxon>Actinomycetes</taxon>
        <taxon>Micromonosporales</taxon>
        <taxon>Micromonosporaceae</taxon>
        <taxon>Virgisporangium</taxon>
    </lineage>
</organism>
<feature type="transmembrane region" description="Helical" evidence="2">
    <location>
        <begin position="92"/>
        <end position="113"/>
    </location>
</feature>
<keyword evidence="2" id="KW-1133">Transmembrane helix</keyword>
<evidence type="ECO:0000313" key="4">
    <source>
        <dbReference type="Proteomes" id="UP000635606"/>
    </source>
</evidence>
<feature type="region of interest" description="Disordered" evidence="1">
    <location>
        <begin position="265"/>
        <end position="285"/>
    </location>
</feature>
<keyword evidence="2" id="KW-0812">Transmembrane</keyword>
<dbReference type="SUPFAM" id="SSF54862">
    <property type="entry name" value="4Fe-4S ferredoxins"/>
    <property type="match status" value="1"/>
</dbReference>
<evidence type="ECO:0000313" key="3">
    <source>
        <dbReference type="EMBL" id="GIJ71600.1"/>
    </source>
</evidence>
<feature type="transmembrane region" description="Helical" evidence="2">
    <location>
        <begin position="45"/>
        <end position="67"/>
    </location>
</feature>
<name>A0A8J4A1K9_9ACTN</name>
<keyword evidence="4" id="KW-1185">Reference proteome</keyword>
<dbReference type="Gene3D" id="3.30.70.20">
    <property type="match status" value="1"/>
</dbReference>
<evidence type="ECO:0000256" key="1">
    <source>
        <dbReference type="SAM" id="MobiDB-lite"/>
    </source>
</evidence>
<reference evidence="3" key="1">
    <citation type="submission" date="2021-01" db="EMBL/GenBank/DDBJ databases">
        <title>Whole genome shotgun sequence of Virgisporangium ochraceum NBRC 16418.</title>
        <authorList>
            <person name="Komaki H."/>
            <person name="Tamura T."/>
        </authorList>
    </citation>
    <scope>NUCLEOTIDE SEQUENCE</scope>
    <source>
        <strain evidence="3">NBRC 16418</strain>
    </source>
</reference>
<dbReference type="AlphaFoldDB" id="A0A8J4A1K9"/>
<proteinExistence type="predicted"/>
<feature type="compositionally biased region" description="Basic and acidic residues" evidence="1">
    <location>
        <begin position="276"/>
        <end position="285"/>
    </location>
</feature>
<comment type="caution">
    <text evidence="3">The sequence shown here is derived from an EMBL/GenBank/DDBJ whole genome shotgun (WGS) entry which is preliminary data.</text>
</comment>
<keyword evidence="2" id="KW-0472">Membrane</keyword>
<feature type="transmembrane region" description="Helical" evidence="2">
    <location>
        <begin position="148"/>
        <end position="168"/>
    </location>
</feature>
<dbReference type="Pfam" id="PF13459">
    <property type="entry name" value="Fer4_15"/>
    <property type="match status" value="1"/>
</dbReference>
<gene>
    <name evidence="3" type="ORF">Voc01_065170</name>
</gene>
<feature type="transmembrane region" description="Helical" evidence="2">
    <location>
        <begin position="6"/>
        <end position="33"/>
    </location>
</feature>
<sequence>MNDIDPIHVLAATVGFSSAALLWLALIAGLMVARGWTMTRLKHTTMLTIHGVLAVLGLTLGTVHGFAQLTPPTGTVELVDVVVPFTNEVDPWGIGAGVIALEVMTAAAVSLSFQKLIGFHRWRALHATVYAAYTAMTVHVLVSGSETGFTWVQIVVVAPWAAAMVLWLKGPRDGGRGQDAMFARSRARTTSVQVDPVRCVRFGFCEQEAPETFTLRGDGQLAYRSTVDDEHLDAVVRAARACPARAIAVAQGGRVGDPRVIPLRMTADPVGPAPHQRSDYGHRGY</sequence>
<dbReference type="EMBL" id="BOPH01000088">
    <property type="protein sequence ID" value="GIJ71600.1"/>
    <property type="molecule type" value="Genomic_DNA"/>
</dbReference>
<evidence type="ECO:0000256" key="2">
    <source>
        <dbReference type="SAM" id="Phobius"/>
    </source>
</evidence>
<accession>A0A8J4A1K9</accession>
<protein>
    <submittedName>
        <fullName evidence="3">Ferredoxin</fullName>
    </submittedName>
</protein>
<feature type="transmembrane region" description="Helical" evidence="2">
    <location>
        <begin position="125"/>
        <end position="142"/>
    </location>
</feature>
<dbReference type="RefSeq" id="WP_203931454.1">
    <property type="nucleotide sequence ID" value="NZ_BOPH01000088.1"/>
</dbReference>
<dbReference type="Proteomes" id="UP000635606">
    <property type="component" value="Unassembled WGS sequence"/>
</dbReference>